<dbReference type="Gene3D" id="2.160.10.10">
    <property type="entry name" value="Hexapeptide repeat proteins"/>
    <property type="match status" value="2"/>
</dbReference>
<sequence>MAHLPPNINFDSHEREAMANFVGQNVYSTRATTFGYANLQIYNSEAAARLRLTEEMFTIHDTVAADINCYRLHSSFIKISGRFGIIICEPGMIGSMVHLNAVDERIILKPECRIGNNVYIGPGVVIGLSVHVCENVRIVGSTEINSHTSVGQGVSMDWNVRIGVNVVIGHDVIIGKNVVIEASAIIEMGVVIENDVRIGACAKILRNKRIRAGTRVEENSTYGL</sequence>
<dbReference type="InterPro" id="IPR050179">
    <property type="entry name" value="Trans_hexapeptide_repeat"/>
</dbReference>
<dbReference type="SUPFAM" id="SSF51161">
    <property type="entry name" value="Trimeric LpxA-like enzymes"/>
    <property type="match status" value="1"/>
</dbReference>
<dbReference type="PANTHER" id="PTHR43300:SF10">
    <property type="entry name" value="2,3,4,5-TETRAHYDROPYRIDINE-2,6-DICARBOXYLATE N-ACETYLTRANSFERASE"/>
    <property type="match status" value="1"/>
</dbReference>
<dbReference type="PANTHER" id="PTHR43300">
    <property type="entry name" value="ACETYLTRANSFERASE"/>
    <property type="match status" value="1"/>
</dbReference>
<dbReference type="EMBL" id="RCSX01000015">
    <property type="protein sequence ID" value="KAF7925739.1"/>
    <property type="molecule type" value="Genomic_DNA"/>
</dbReference>
<dbReference type="RefSeq" id="XP_038809267.1">
    <property type="nucleotide sequence ID" value="XM_038954587.1"/>
</dbReference>
<evidence type="ECO:0000313" key="1">
    <source>
        <dbReference type="EMBL" id="KAF7925739.1"/>
    </source>
</evidence>
<dbReference type="Proteomes" id="UP000783213">
    <property type="component" value="Unassembled WGS sequence"/>
</dbReference>
<evidence type="ECO:0008006" key="3">
    <source>
        <dbReference type="Google" id="ProtNLM"/>
    </source>
</evidence>
<name>A0ABQ7IJ75_9HELO</name>
<accession>A0ABQ7IJ75</accession>
<protein>
    <recommendedName>
        <fullName evidence="3">Mannose-1-phosphate guanylyltransferase</fullName>
    </recommendedName>
</protein>
<reference evidence="1 2" key="1">
    <citation type="journal article" date="2020" name="Genome Biol. Evol.">
        <title>Comparative genomics of Sclerotiniaceae.</title>
        <authorList>
            <person name="Valero Jimenez C.A."/>
            <person name="Steentjes M."/>
            <person name="Scholten O.E."/>
            <person name="Van Kan J.A.L."/>
        </authorList>
    </citation>
    <scope>NUCLEOTIDE SEQUENCE [LARGE SCALE GENOMIC DNA]</scope>
    <source>
        <strain evidence="1 2">B1</strain>
    </source>
</reference>
<keyword evidence="2" id="KW-1185">Reference proteome</keyword>
<gene>
    <name evidence="1" type="ORF">EAE98_006964</name>
</gene>
<proteinExistence type="predicted"/>
<dbReference type="InterPro" id="IPR011004">
    <property type="entry name" value="Trimer_LpxA-like_sf"/>
</dbReference>
<evidence type="ECO:0000313" key="2">
    <source>
        <dbReference type="Proteomes" id="UP000783213"/>
    </source>
</evidence>
<comment type="caution">
    <text evidence="1">The sequence shown here is derived from an EMBL/GenBank/DDBJ whole genome shotgun (WGS) entry which is preliminary data.</text>
</comment>
<organism evidence="1 2">
    <name type="scientific">Botrytis deweyae</name>
    <dbReference type="NCBI Taxonomy" id="2478750"/>
    <lineage>
        <taxon>Eukaryota</taxon>
        <taxon>Fungi</taxon>
        <taxon>Dikarya</taxon>
        <taxon>Ascomycota</taxon>
        <taxon>Pezizomycotina</taxon>
        <taxon>Leotiomycetes</taxon>
        <taxon>Helotiales</taxon>
        <taxon>Sclerotiniaceae</taxon>
        <taxon>Botrytis</taxon>
    </lineage>
</organism>
<dbReference type="GeneID" id="62233738"/>